<dbReference type="Pfam" id="PF02627">
    <property type="entry name" value="CMD"/>
    <property type="match status" value="1"/>
</dbReference>
<dbReference type="InterPro" id="IPR003779">
    <property type="entry name" value="CMD-like"/>
</dbReference>
<organism evidence="2 3">
    <name type="scientific">Cupriavidus gilardii</name>
    <dbReference type="NCBI Taxonomy" id="82541"/>
    <lineage>
        <taxon>Bacteria</taxon>
        <taxon>Pseudomonadati</taxon>
        <taxon>Pseudomonadota</taxon>
        <taxon>Betaproteobacteria</taxon>
        <taxon>Burkholderiales</taxon>
        <taxon>Burkholderiaceae</taxon>
        <taxon>Cupriavidus</taxon>
    </lineage>
</organism>
<dbReference type="SUPFAM" id="SSF69118">
    <property type="entry name" value="AhpD-like"/>
    <property type="match status" value="1"/>
</dbReference>
<evidence type="ECO:0000259" key="1">
    <source>
        <dbReference type="Pfam" id="PF02627"/>
    </source>
</evidence>
<gene>
    <name evidence="2" type="ORF">NDR89_01365</name>
</gene>
<sequence>MPDRHRFAFLARLRSADPALVLAAIYVSATFSVAYAQGVTGNQPGQGTPRERGNVTMDKLSGGAGQPVLNALRKDFPPLADAIVDYSLGDVWSRPGLDDRTRQLAAIAAFAAQGNLQVLKIHAGYALRLGVTPEELKEVVYLTTVTAGFPRAIDAANAVREVLEAAGQGKGGVAPR</sequence>
<dbReference type="InterPro" id="IPR029032">
    <property type="entry name" value="AhpD-like"/>
</dbReference>
<dbReference type="InterPro" id="IPR052512">
    <property type="entry name" value="4CMD/NDH-1_regulator"/>
</dbReference>
<dbReference type="PANTHER" id="PTHR33570:SF10">
    <property type="entry name" value="GAMMA-CARBOXYMUCONOLACTONE DECARBOXYLASE"/>
    <property type="match status" value="1"/>
</dbReference>
<dbReference type="PANTHER" id="PTHR33570">
    <property type="entry name" value="4-CARBOXYMUCONOLACTONE DECARBOXYLASE FAMILY PROTEIN"/>
    <property type="match status" value="1"/>
</dbReference>
<proteinExistence type="predicted"/>
<dbReference type="Gene3D" id="1.20.1290.10">
    <property type="entry name" value="AhpD-like"/>
    <property type="match status" value="1"/>
</dbReference>
<protein>
    <submittedName>
        <fullName evidence="2">Carboxymuconolactone decarboxylase family protein</fullName>
    </submittedName>
</protein>
<dbReference type="RefSeq" id="WP_252251981.1">
    <property type="nucleotide sequence ID" value="NZ_CP098735.1"/>
</dbReference>
<keyword evidence="3" id="KW-1185">Reference proteome</keyword>
<accession>A0ABY4VNY7</accession>
<dbReference type="Proteomes" id="UP001056648">
    <property type="component" value="Chromosome 1"/>
</dbReference>
<evidence type="ECO:0000313" key="3">
    <source>
        <dbReference type="Proteomes" id="UP001056648"/>
    </source>
</evidence>
<evidence type="ECO:0000313" key="2">
    <source>
        <dbReference type="EMBL" id="USE77729.1"/>
    </source>
</evidence>
<feature type="domain" description="Carboxymuconolactone decarboxylase-like" evidence="1">
    <location>
        <begin position="77"/>
        <end position="161"/>
    </location>
</feature>
<name>A0ABY4VNY7_9BURK</name>
<dbReference type="EMBL" id="CP098735">
    <property type="protein sequence ID" value="USE77729.1"/>
    <property type="molecule type" value="Genomic_DNA"/>
</dbReference>
<reference evidence="2" key="1">
    <citation type="submission" date="2022-06" db="EMBL/GenBank/DDBJ databases">
        <title>Complete genome sequence and characterization of Cupriavidus gilardii QJ1 isolated from contaminating cells.</title>
        <authorList>
            <person name="Qi J."/>
        </authorList>
    </citation>
    <scope>NUCLEOTIDE SEQUENCE</scope>
    <source>
        <strain evidence="2">QJ1</strain>
    </source>
</reference>